<sequence length="194" mass="20532">MIARRFAAAGALALLMASAVPALSVAAPVDPARAILSAAEFPIGNDASYRVTHTVNRAPTKASGLTSDGCELAGVRMMSAAAGSRSTEATSFQGKTYASVELTDRALVTPIRAVMDACRTTPEADVPVLVGTPAEFTRYRLIAGAASHGKELNGWAEVRGVTVQVVVDASPNPPDYDTFWRLFRTQIAKIERQR</sequence>
<accession>A0A137Z6V8</accession>
<feature type="signal peptide" evidence="1">
    <location>
        <begin position="1"/>
        <end position="26"/>
    </location>
</feature>
<keyword evidence="3" id="KW-1185">Reference proteome</keyword>
<dbReference type="EMBL" id="LSRE01000034">
    <property type="protein sequence ID" value="KXO93917.1"/>
    <property type="molecule type" value="Genomic_DNA"/>
</dbReference>
<feature type="chain" id="PRO_5047237411" description="DUF5642 domain-containing protein" evidence="1">
    <location>
        <begin position="27"/>
        <end position="194"/>
    </location>
</feature>
<keyword evidence="1" id="KW-0732">Signal</keyword>
<reference evidence="2 3" key="1">
    <citation type="submission" date="2016-02" db="EMBL/GenBank/DDBJ databases">
        <authorList>
            <person name="Teng J.L."/>
            <person name="Tang Y."/>
            <person name="Huang Y."/>
            <person name="Guo F."/>
            <person name="Wei W."/>
            <person name="Chen J.H."/>
            <person name="Wong S.Y."/>
            <person name="Lau S.K."/>
            <person name="Woo P.C."/>
        </authorList>
    </citation>
    <scope>NUCLEOTIDE SEQUENCE [LARGE SCALE GENOMIC DNA]</scope>
    <source>
        <strain evidence="2 3">JCM 13375</strain>
    </source>
</reference>
<dbReference type="RefSeq" id="WP_068746411.1">
    <property type="nucleotide sequence ID" value="NZ_LSRE01000034.1"/>
</dbReference>
<comment type="caution">
    <text evidence="2">The sequence shown here is derived from an EMBL/GenBank/DDBJ whole genome shotgun (WGS) entry which is preliminary data.</text>
</comment>
<gene>
    <name evidence="2" type="ORF">AXK61_05105</name>
</gene>
<evidence type="ECO:0000256" key="1">
    <source>
        <dbReference type="SAM" id="SignalP"/>
    </source>
</evidence>
<proteinExistence type="predicted"/>
<evidence type="ECO:0008006" key="4">
    <source>
        <dbReference type="Google" id="ProtNLM"/>
    </source>
</evidence>
<evidence type="ECO:0000313" key="2">
    <source>
        <dbReference type="EMBL" id="KXO93917.1"/>
    </source>
</evidence>
<dbReference type="Proteomes" id="UP000070409">
    <property type="component" value="Unassembled WGS sequence"/>
</dbReference>
<evidence type="ECO:0000313" key="3">
    <source>
        <dbReference type="Proteomes" id="UP000070409"/>
    </source>
</evidence>
<protein>
    <recommendedName>
        <fullName evidence="4">DUF5642 domain-containing protein</fullName>
    </recommendedName>
</protein>
<organism evidence="2 3">
    <name type="scientific">Tsukamurella pseudospumae</name>
    <dbReference type="NCBI Taxonomy" id="239498"/>
    <lineage>
        <taxon>Bacteria</taxon>
        <taxon>Bacillati</taxon>
        <taxon>Actinomycetota</taxon>
        <taxon>Actinomycetes</taxon>
        <taxon>Mycobacteriales</taxon>
        <taxon>Tsukamurellaceae</taxon>
        <taxon>Tsukamurella</taxon>
    </lineage>
</organism>
<name>A0A137Z6V8_9ACTN</name>